<dbReference type="PANTHER" id="PTHR31003">
    <property type="entry name" value="MYB FAMILY TRANSCRIPTION FACTOR"/>
    <property type="match status" value="1"/>
</dbReference>
<protein>
    <submittedName>
        <fullName evidence="4">Myb family transcription factor EFM like</fullName>
    </submittedName>
</protein>
<dbReference type="Pfam" id="PF26575">
    <property type="entry name" value="HHO5_N"/>
    <property type="match status" value="1"/>
</dbReference>
<comment type="subcellular location">
    <subcellularLocation>
        <location evidence="1">Nucleus</location>
    </subcellularLocation>
</comment>
<feature type="domain" description="HHO5-like N-terminal" evidence="3">
    <location>
        <begin position="2"/>
        <end position="42"/>
    </location>
</feature>
<keyword evidence="2" id="KW-0238">DNA-binding</keyword>
<evidence type="ECO:0000313" key="5">
    <source>
        <dbReference type="Proteomes" id="UP000241394"/>
    </source>
</evidence>
<evidence type="ECO:0000313" key="4">
    <source>
        <dbReference type="EMBL" id="PSS21308.1"/>
    </source>
</evidence>
<sequence length="157" mass="17855">MRLDDFVKRLEDEMRRIDAFKRELPLCIILLNDAIVTLKEESTEYRARNVEPVLEKFIPLKKNCNEDEESGIKEEKDIDTCRGVKRALPARHGTGTTRKNPARARFGHGISWARHGMARSERARVRARGTEMVVVAGGRSVGSPESLSPRRPEFKLG</sequence>
<dbReference type="OrthoDB" id="1698172at2759"/>
<evidence type="ECO:0000256" key="2">
    <source>
        <dbReference type="ARBA" id="ARBA00023125"/>
    </source>
</evidence>
<dbReference type="InParanoid" id="A0A2R6R5M1"/>
<dbReference type="InterPro" id="IPR044787">
    <property type="entry name" value="HHO5-like"/>
</dbReference>
<dbReference type="GO" id="GO:0005634">
    <property type="term" value="C:nucleus"/>
    <property type="evidence" value="ECO:0007669"/>
    <property type="project" value="UniProtKB-SubCell"/>
</dbReference>
<keyword evidence="5" id="KW-1185">Reference proteome</keyword>
<gene>
    <name evidence="4" type="ORF">CEY00_Acc10350</name>
</gene>
<dbReference type="GO" id="GO:0003700">
    <property type="term" value="F:DNA-binding transcription factor activity"/>
    <property type="evidence" value="ECO:0007669"/>
    <property type="project" value="InterPro"/>
</dbReference>
<name>A0A2R6R5M1_ACTCC</name>
<reference evidence="4 5" key="1">
    <citation type="submission" date="2017-07" db="EMBL/GenBank/DDBJ databases">
        <title>An improved, manually edited Actinidia chinensis var. chinensis (kiwifruit) genome highlights the challenges associated with draft genomes and gene prediction in plants.</title>
        <authorList>
            <person name="Pilkington S."/>
            <person name="Crowhurst R."/>
            <person name="Hilario E."/>
            <person name="Nardozza S."/>
            <person name="Fraser L."/>
            <person name="Peng Y."/>
            <person name="Gunaseelan K."/>
            <person name="Simpson R."/>
            <person name="Tahir J."/>
            <person name="Deroles S."/>
            <person name="Templeton K."/>
            <person name="Luo Z."/>
            <person name="Davy M."/>
            <person name="Cheng C."/>
            <person name="Mcneilage M."/>
            <person name="Scaglione D."/>
            <person name="Liu Y."/>
            <person name="Zhang Q."/>
            <person name="Datson P."/>
            <person name="De Silva N."/>
            <person name="Gardiner S."/>
            <person name="Bassett H."/>
            <person name="Chagne D."/>
            <person name="Mccallum J."/>
            <person name="Dzierzon H."/>
            <person name="Deng C."/>
            <person name="Wang Y.-Y."/>
            <person name="Barron N."/>
            <person name="Manako K."/>
            <person name="Bowen J."/>
            <person name="Foster T."/>
            <person name="Erridge Z."/>
            <person name="Tiffin H."/>
            <person name="Waite C."/>
            <person name="Davies K."/>
            <person name="Grierson E."/>
            <person name="Laing W."/>
            <person name="Kirk R."/>
            <person name="Chen X."/>
            <person name="Wood M."/>
            <person name="Montefiori M."/>
            <person name="Brummell D."/>
            <person name="Schwinn K."/>
            <person name="Catanach A."/>
            <person name="Fullerton C."/>
            <person name="Li D."/>
            <person name="Meiyalaghan S."/>
            <person name="Nieuwenhuizen N."/>
            <person name="Read N."/>
            <person name="Prakash R."/>
            <person name="Hunter D."/>
            <person name="Zhang H."/>
            <person name="Mckenzie M."/>
            <person name="Knabel M."/>
            <person name="Harris A."/>
            <person name="Allan A."/>
            <person name="Chen A."/>
            <person name="Janssen B."/>
            <person name="Plunkett B."/>
            <person name="Dwamena C."/>
            <person name="Voogd C."/>
            <person name="Leif D."/>
            <person name="Lafferty D."/>
            <person name="Souleyre E."/>
            <person name="Varkonyi-Gasic E."/>
            <person name="Gambi F."/>
            <person name="Hanley J."/>
            <person name="Yao J.-L."/>
            <person name="Cheung J."/>
            <person name="David K."/>
            <person name="Warren B."/>
            <person name="Marsh K."/>
            <person name="Snowden K."/>
            <person name="Lin-Wang K."/>
            <person name="Brian L."/>
            <person name="Martinez-Sanchez M."/>
            <person name="Wang M."/>
            <person name="Ileperuma N."/>
            <person name="Macnee N."/>
            <person name="Campin R."/>
            <person name="Mcatee P."/>
            <person name="Drummond R."/>
            <person name="Espley R."/>
            <person name="Ireland H."/>
            <person name="Wu R."/>
            <person name="Atkinson R."/>
            <person name="Karunairetnam S."/>
            <person name="Bulley S."/>
            <person name="Chunkath S."/>
            <person name="Hanley Z."/>
            <person name="Storey R."/>
            <person name="Thrimawithana A."/>
            <person name="Thomson S."/>
            <person name="David C."/>
            <person name="Testolin R."/>
        </authorList>
    </citation>
    <scope>NUCLEOTIDE SEQUENCE [LARGE SCALE GENOMIC DNA]</scope>
    <source>
        <strain evidence="5">cv. Red5</strain>
        <tissue evidence="4">Young leaf</tissue>
    </source>
</reference>
<dbReference type="InterPro" id="IPR058673">
    <property type="entry name" value="HHO5-like_N"/>
</dbReference>
<evidence type="ECO:0000256" key="1">
    <source>
        <dbReference type="ARBA" id="ARBA00004123"/>
    </source>
</evidence>
<dbReference type="Gramene" id="PSS21308">
    <property type="protein sequence ID" value="PSS21308"/>
    <property type="gene ID" value="CEY00_Acc10350"/>
</dbReference>
<dbReference type="EMBL" id="NKQK01000009">
    <property type="protein sequence ID" value="PSS21308.1"/>
    <property type="molecule type" value="Genomic_DNA"/>
</dbReference>
<accession>A0A2R6R5M1</accession>
<dbReference type="AlphaFoldDB" id="A0A2R6R5M1"/>
<evidence type="ECO:0000259" key="3">
    <source>
        <dbReference type="Pfam" id="PF26575"/>
    </source>
</evidence>
<organism evidence="4 5">
    <name type="scientific">Actinidia chinensis var. chinensis</name>
    <name type="common">Chinese soft-hair kiwi</name>
    <dbReference type="NCBI Taxonomy" id="1590841"/>
    <lineage>
        <taxon>Eukaryota</taxon>
        <taxon>Viridiplantae</taxon>
        <taxon>Streptophyta</taxon>
        <taxon>Embryophyta</taxon>
        <taxon>Tracheophyta</taxon>
        <taxon>Spermatophyta</taxon>
        <taxon>Magnoliopsida</taxon>
        <taxon>eudicotyledons</taxon>
        <taxon>Gunneridae</taxon>
        <taxon>Pentapetalae</taxon>
        <taxon>asterids</taxon>
        <taxon>Ericales</taxon>
        <taxon>Actinidiaceae</taxon>
        <taxon>Actinidia</taxon>
    </lineage>
</organism>
<dbReference type="GO" id="GO:0003677">
    <property type="term" value="F:DNA binding"/>
    <property type="evidence" value="ECO:0007669"/>
    <property type="project" value="UniProtKB-KW"/>
</dbReference>
<reference evidence="5" key="2">
    <citation type="journal article" date="2018" name="BMC Genomics">
        <title>A manually annotated Actinidia chinensis var. chinensis (kiwifruit) genome highlights the challenges associated with draft genomes and gene prediction in plants.</title>
        <authorList>
            <person name="Pilkington S.M."/>
            <person name="Crowhurst R."/>
            <person name="Hilario E."/>
            <person name="Nardozza S."/>
            <person name="Fraser L."/>
            <person name="Peng Y."/>
            <person name="Gunaseelan K."/>
            <person name="Simpson R."/>
            <person name="Tahir J."/>
            <person name="Deroles S.C."/>
            <person name="Templeton K."/>
            <person name="Luo Z."/>
            <person name="Davy M."/>
            <person name="Cheng C."/>
            <person name="McNeilage M."/>
            <person name="Scaglione D."/>
            <person name="Liu Y."/>
            <person name="Zhang Q."/>
            <person name="Datson P."/>
            <person name="De Silva N."/>
            <person name="Gardiner S.E."/>
            <person name="Bassett H."/>
            <person name="Chagne D."/>
            <person name="McCallum J."/>
            <person name="Dzierzon H."/>
            <person name="Deng C."/>
            <person name="Wang Y.Y."/>
            <person name="Barron L."/>
            <person name="Manako K."/>
            <person name="Bowen J."/>
            <person name="Foster T.M."/>
            <person name="Erridge Z.A."/>
            <person name="Tiffin H."/>
            <person name="Waite C.N."/>
            <person name="Davies K.M."/>
            <person name="Grierson E.P."/>
            <person name="Laing W.A."/>
            <person name="Kirk R."/>
            <person name="Chen X."/>
            <person name="Wood M."/>
            <person name="Montefiori M."/>
            <person name="Brummell D.A."/>
            <person name="Schwinn K.E."/>
            <person name="Catanach A."/>
            <person name="Fullerton C."/>
            <person name="Li D."/>
            <person name="Meiyalaghan S."/>
            <person name="Nieuwenhuizen N."/>
            <person name="Read N."/>
            <person name="Prakash R."/>
            <person name="Hunter D."/>
            <person name="Zhang H."/>
            <person name="McKenzie M."/>
            <person name="Knabel M."/>
            <person name="Harris A."/>
            <person name="Allan A.C."/>
            <person name="Gleave A."/>
            <person name="Chen A."/>
            <person name="Janssen B.J."/>
            <person name="Plunkett B."/>
            <person name="Ampomah-Dwamena C."/>
            <person name="Voogd C."/>
            <person name="Leif D."/>
            <person name="Lafferty D."/>
            <person name="Souleyre E.J.F."/>
            <person name="Varkonyi-Gasic E."/>
            <person name="Gambi F."/>
            <person name="Hanley J."/>
            <person name="Yao J.L."/>
            <person name="Cheung J."/>
            <person name="David K.M."/>
            <person name="Warren B."/>
            <person name="Marsh K."/>
            <person name="Snowden K.C."/>
            <person name="Lin-Wang K."/>
            <person name="Brian L."/>
            <person name="Martinez-Sanchez M."/>
            <person name="Wang M."/>
            <person name="Ileperuma N."/>
            <person name="Macnee N."/>
            <person name="Campin R."/>
            <person name="McAtee P."/>
            <person name="Drummond R.S.M."/>
            <person name="Espley R.V."/>
            <person name="Ireland H.S."/>
            <person name="Wu R."/>
            <person name="Atkinson R.G."/>
            <person name="Karunairetnam S."/>
            <person name="Bulley S."/>
            <person name="Chunkath S."/>
            <person name="Hanley Z."/>
            <person name="Storey R."/>
            <person name="Thrimawithana A.H."/>
            <person name="Thomson S."/>
            <person name="David C."/>
            <person name="Testolin R."/>
            <person name="Huang H."/>
            <person name="Hellens R.P."/>
            <person name="Schaffer R.J."/>
        </authorList>
    </citation>
    <scope>NUCLEOTIDE SEQUENCE [LARGE SCALE GENOMIC DNA]</scope>
    <source>
        <strain evidence="5">cv. Red5</strain>
    </source>
</reference>
<dbReference type="Proteomes" id="UP000241394">
    <property type="component" value="Chromosome LG9"/>
</dbReference>
<dbReference type="PANTHER" id="PTHR31003:SF3">
    <property type="entry name" value="HOMEODOMAIN-LIKE SUPERFAMILY PROTEIN-RELATED"/>
    <property type="match status" value="1"/>
</dbReference>
<dbReference type="STRING" id="1590841.A0A2R6R5M1"/>
<comment type="caution">
    <text evidence="4">The sequence shown here is derived from an EMBL/GenBank/DDBJ whole genome shotgun (WGS) entry which is preliminary data.</text>
</comment>
<proteinExistence type="predicted"/>